<organism evidence="1 2">
    <name type="scientific">Oryzias melastigma</name>
    <name type="common">Marine medaka</name>
    <dbReference type="NCBI Taxonomy" id="30732"/>
    <lineage>
        <taxon>Eukaryota</taxon>
        <taxon>Metazoa</taxon>
        <taxon>Chordata</taxon>
        <taxon>Craniata</taxon>
        <taxon>Vertebrata</taxon>
        <taxon>Euteleostomi</taxon>
        <taxon>Actinopterygii</taxon>
        <taxon>Neopterygii</taxon>
        <taxon>Teleostei</taxon>
        <taxon>Neoteleostei</taxon>
        <taxon>Acanthomorphata</taxon>
        <taxon>Ovalentaria</taxon>
        <taxon>Atherinomorphae</taxon>
        <taxon>Beloniformes</taxon>
        <taxon>Adrianichthyidae</taxon>
        <taxon>Oryziinae</taxon>
        <taxon>Oryzias</taxon>
    </lineage>
</organism>
<comment type="caution">
    <text evidence="1">The sequence shown here is derived from an EMBL/GenBank/DDBJ whole genome shotgun (WGS) entry which is preliminary data.</text>
</comment>
<reference evidence="1" key="1">
    <citation type="journal article" name="BMC Genomics">
        <title>Long-read sequencing and de novo genome assembly of marine medaka (Oryzias melastigma).</title>
        <authorList>
            <person name="Liang P."/>
            <person name="Saqib H.S.A."/>
            <person name="Ni X."/>
            <person name="Shen Y."/>
        </authorList>
    </citation>
    <scope>NUCLEOTIDE SEQUENCE</scope>
    <source>
        <strain evidence="1">Bigg-433</strain>
    </source>
</reference>
<proteinExistence type="predicted"/>
<sequence length="79" mass="8612">MPEHRADEGGRSGTYLRRCLARPSQFPCAQLQLLRLKSTAHRLSRACRLVGTDALVAGCLGWALLTTAELPPPKAKKPC</sequence>
<accession>A0A834BQT8</accession>
<dbReference type="Proteomes" id="UP000646548">
    <property type="component" value="Unassembled WGS sequence"/>
</dbReference>
<dbReference type="EMBL" id="WKFB01000784">
    <property type="protein sequence ID" value="KAF6717958.1"/>
    <property type="molecule type" value="Genomic_DNA"/>
</dbReference>
<dbReference type="AlphaFoldDB" id="A0A834BQT8"/>
<name>A0A834BQT8_ORYME</name>
<protein>
    <submittedName>
        <fullName evidence="1">Uncharacterized protein</fullName>
    </submittedName>
</protein>
<evidence type="ECO:0000313" key="2">
    <source>
        <dbReference type="Proteomes" id="UP000646548"/>
    </source>
</evidence>
<evidence type="ECO:0000313" key="1">
    <source>
        <dbReference type="EMBL" id="KAF6717958.1"/>
    </source>
</evidence>
<gene>
    <name evidence="1" type="ORF">FQA47_024614</name>
</gene>